<keyword evidence="1" id="KW-0472">Membrane</keyword>
<evidence type="ECO:0000313" key="2">
    <source>
        <dbReference type="EMBL" id="CAA3032078.1"/>
    </source>
</evidence>
<dbReference type="EMBL" id="CACTIH010009522">
    <property type="protein sequence ID" value="CAA3032078.1"/>
    <property type="molecule type" value="Genomic_DNA"/>
</dbReference>
<proteinExistence type="predicted"/>
<dbReference type="Proteomes" id="UP000594638">
    <property type="component" value="Unassembled WGS sequence"/>
</dbReference>
<reference evidence="2 3" key="1">
    <citation type="submission" date="2019-12" db="EMBL/GenBank/DDBJ databases">
        <authorList>
            <person name="Alioto T."/>
            <person name="Alioto T."/>
            <person name="Gomez Garrido J."/>
        </authorList>
    </citation>
    <scope>NUCLEOTIDE SEQUENCE [LARGE SCALE GENOMIC DNA]</scope>
</reference>
<feature type="non-terminal residue" evidence="2">
    <location>
        <position position="1"/>
    </location>
</feature>
<keyword evidence="1" id="KW-0812">Transmembrane</keyword>
<protein>
    <submittedName>
        <fullName evidence="2">Uncharacterized protein</fullName>
    </submittedName>
</protein>
<comment type="caution">
    <text evidence="2">The sequence shown here is derived from an EMBL/GenBank/DDBJ whole genome shotgun (WGS) entry which is preliminary data.</text>
</comment>
<evidence type="ECO:0000313" key="3">
    <source>
        <dbReference type="Proteomes" id="UP000594638"/>
    </source>
</evidence>
<dbReference type="AlphaFoldDB" id="A0A8S0VNM6"/>
<dbReference type="Gramene" id="OE9A097735T1">
    <property type="protein sequence ID" value="OE9A097735C1"/>
    <property type="gene ID" value="OE9A097735"/>
</dbReference>
<sequence length="68" mass="7495">RNGYGETGREGDASISTPLRLFSYGAVAGVERGFGIFGYYLFLFFDLQLMIFEVLLIVFSDLGGTVMV</sequence>
<gene>
    <name evidence="2" type="ORF">OLEA9_A097735</name>
</gene>
<accession>A0A8S0VNM6</accession>
<evidence type="ECO:0000256" key="1">
    <source>
        <dbReference type="SAM" id="Phobius"/>
    </source>
</evidence>
<name>A0A8S0VNM6_OLEEU</name>
<keyword evidence="1" id="KW-1133">Transmembrane helix</keyword>
<organism evidence="2 3">
    <name type="scientific">Olea europaea subsp. europaea</name>
    <dbReference type="NCBI Taxonomy" id="158383"/>
    <lineage>
        <taxon>Eukaryota</taxon>
        <taxon>Viridiplantae</taxon>
        <taxon>Streptophyta</taxon>
        <taxon>Embryophyta</taxon>
        <taxon>Tracheophyta</taxon>
        <taxon>Spermatophyta</taxon>
        <taxon>Magnoliopsida</taxon>
        <taxon>eudicotyledons</taxon>
        <taxon>Gunneridae</taxon>
        <taxon>Pentapetalae</taxon>
        <taxon>asterids</taxon>
        <taxon>lamiids</taxon>
        <taxon>Lamiales</taxon>
        <taxon>Oleaceae</taxon>
        <taxon>Oleeae</taxon>
        <taxon>Olea</taxon>
    </lineage>
</organism>
<feature type="transmembrane region" description="Helical" evidence="1">
    <location>
        <begin position="37"/>
        <end position="59"/>
    </location>
</feature>
<keyword evidence="3" id="KW-1185">Reference proteome</keyword>